<accession>A0A836BR36</accession>
<dbReference type="InterPro" id="IPR044807">
    <property type="entry name" value="DRIP1-like"/>
</dbReference>
<evidence type="ECO:0000256" key="3">
    <source>
        <dbReference type="ARBA" id="ARBA00022833"/>
    </source>
</evidence>
<feature type="compositionally biased region" description="Basic residues" evidence="5">
    <location>
        <begin position="228"/>
        <end position="237"/>
    </location>
</feature>
<comment type="caution">
    <text evidence="7">The sequence shown here is derived from an EMBL/GenBank/DDBJ whole genome shotgun (WGS) entry which is preliminary data.</text>
</comment>
<feature type="domain" description="RING-type" evidence="6">
    <location>
        <begin position="89"/>
        <end position="130"/>
    </location>
</feature>
<dbReference type="SUPFAM" id="SSF57850">
    <property type="entry name" value="RING/U-box"/>
    <property type="match status" value="1"/>
</dbReference>
<evidence type="ECO:0000256" key="1">
    <source>
        <dbReference type="ARBA" id="ARBA00022723"/>
    </source>
</evidence>
<dbReference type="EMBL" id="JAEHOE010000151">
    <property type="protein sequence ID" value="KAG2484389.1"/>
    <property type="molecule type" value="Genomic_DNA"/>
</dbReference>
<dbReference type="InterPro" id="IPR001841">
    <property type="entry name" value="Znf_RING"/>
</dbReference>
<keyword evidence="8" id="KW-1185">Reference proteome</keyword>
<dbReference type="PANTHER" id="PTHR46293:SF14">
    <property type="match status" value="1"/>
</dbReference>
<keyword evidence="2 4" id="KW-0863">Zinc-finger</keyword>
<dbReference type="SMART" id="SM00184">
    <property type="entry name" value="RING"/>
    <property type="match status" value="1"/>
</dbReference>
<feature type="compositionally biased region" description="Acidic residues" evidence="5">
    <location>
        <begin position="207"/>
        <end position="221"/>
    </location>
</feature>
<dbReference type="Proteomes" id="UP000612055">
    <property type="component" value="Unassembled WGS sequence"/>
</dbReference>
<sequence length="237" mass="25685">MDAEAEAQVAGSSPPGPASAFSGGAQGPGGAECKRRRRLEIQPEPHVPSPDEDLDATQPGWWQPQPHATLDPRELQDRPAAPITRALSCALCHGLLKEAMTGLECGHTYCYDCIEARLEVGGKHNLCPVHGCSTLFGPNPFDHQPPRLMYDTLLDRLVQKIFPRPELDAALAQRRAEREEATRQARAAVNAGRKGSTGDGGEVDTASPEEDDDVEEQEEEGGGVQRGRGGRRGRRRQ</sequence>
<dbReference type="OrthoDB" id="1305878at2759"/>
<feature type="region of interest" description="Disordered" evidence="5">
    <location>
        <begin position="173"/>
        <end position="237"/>
    </location>
</feature>
<feature type="region of interest" description="Disordered" evidence="5">
    <location>
        <begin position="1"/>
        <end position="72"/>
    </location>
</feature>
<reference evidence="7" key="1">
    <citation type="journal article" date="2020" name="bioRxiv">
        <title>Comparative genomics of Chlamydomonas.</title>
        <authorList>
            <person name="Craig R.J."/>
            <person name="Hasan A.R."/>
            <person name="Ness R.W."/>
            <person name="Keightley P.D."/>
        </authorList>
    </citation>
    <scope>NUCLEOTIDE SEQUENCE</scope>
    <source>
        <strain evidence="7">CCAP 11/70</strain>
    </source>
</reference>
<dbReference type="InterPro" id="IPR017907">
    <property type="entry name" value="Znf_RING_CS"/>
</dbReference>
<dbReference type="PANTHER" id="PTHR46293">
    <property type="entry name" value="E3 UBIQUITIN PROTEIN LIGASE DRIP1"/>
    <property type="match status" value="1"/>
</dbReference>
<feature type="compositionally biased region" description="Low complexity" evidence="5">
    <location>
        <begin position="10"/>
        <end position="23"/>
    </location>
</feature>
<dbReference type="AlphaFoldDB" id="A0A836BR36"/>
<evidence type="ECO:0000313" key="7">
    <source>
        <dbReference type="EMBL" id="KAG2484389.1"/>
    </source>
</evidence>
<feature type="compositionally biased region" description="Basic and acidic residues" evidence="5">
    <location>
        <begin position="174"/>
        <end position="183"/>
    </location>
</feature>
<dbReference type="GO" id="GO:0004842">
    <property type="term" value="F:ubiquitin-protein transferase activity"/>
    <property type="evidence" value="ECO:0007669"/>
    <property type="project" value="InterPro"/>
</dbReference>
<evidence type="ECO:0000259" key="6">
    <source>
        <dbReference type="PROSITE" id="PS50089"/>
    </source>
</evidence>
<proteinExistence type="predicted"/>
<evidence type="ECO:0000313" key="8">
    <source>
        <dbReference type="Proteomes" id="UP000612055"/>
    </source>
</evidence>
<evidence type="ECO:0000256" key="2">
    <source>
        <dbReference type="ARBA" id="ARBA00022771"/>
    </source>
</evidence>
<dbReference type="PROSITE" id="PS50089">
    <property type="entry name" value="ZF_RING_2"/>
    <property type="match status" value="1"/>
</dbReference>
<dbReference type="GO" id="GO:0008270">
    <property type="term" value="F:zinc ion binding"/>
    <property type="evidence" value="ECO:0007669"/>
    <property type="project" value="UniProtKB-KW"/>
</dbReference>
<name>A0A836BR36_9CHLO</name>
<evidence type="ECO:0000256" key="4">
    <source>
        <dbReference type="PROSITE-ProRule" id="PRU00175"/>
    </source>
</evidence>
<gene>
    <name evidence="7" type="ORF">HYH03_016804</name>
</gene>
<dbReference type="Gene3D" id="3.30.40.10">
    <property type="entry name" value="Zinc/RING finger domain, C3HC4 (zinc finger)"/>
    <property type="match status" value="1"/>
</dbReference>
<dbReference type="Pfam" id="PF13923">
    <property type="entry name" value="zf-C3HC4_2"/>
    <property type="match status" value="1"/>
</dbReference>
<protein>
    <recommendedName>
        <fullName evidence="6">RING-type domain-containing protein</fullName>
    </recommendedName>
</protein>
<dbReference type="InterPro" id="IPR013083">
    <property type="entry name" value="Znf_RING/FYVE/PHD"/>
</dbReference>
<evidence type="ECO:0000256" key="5">
    <source>
        <dbReference type="SAM" id="MobiDB-lite"/>
    </source>
</evidence>
<organism evidence="7 8">
    <name type="scientific">Edaphochlamys debaryana</name>
    <dbReference type="NCBI Taxonomy" id="47281"/>
    <lineage>
        <taxon>Eukaryota</taxon>
        <taxon>Viridiplantae</taxon>
        <taxon>Chlorophyta</taxon>
        <taxon>core chlorophytes</taxon>
        <taxon>Chlorophyceae</taxon>
        <taxon>CS clade</taxon>
        <taxon>Chlamydomonadales</taxon>
        <taxon>Chlamydomonadales incertae sedis</taxon>
        <taxon>Edaphochlamys</taxon>
    </lineage>
</organism>
<keyword evidence="3" id="KW-0862">Zinc</keyword>
<dbReference type="PROSITE" id="PS00518">
    <property type="entry name" value="ZF_RING_1"/>
    <property type="match status" value="1"/>
</dbReference>
<keyword evidence="1" id="KW-0479">Metal-binding</keyword>